<evidence type="ECO:0000256" key="8">
    <source>
        <dbReference type="RuleBase" id="RU004506"/>
    </source>
</evidence>
<accession>A0ABY9E2K9</accession>
<keyword evidence="4 8" id="KW-0808">Transferase</keyword>
<evidence type="ECO:0000256" key="7">
    <source>
        <dbReference type="RuleBase" id="RU004504"/>
    </source>
</evidence>
<dbReference type="InterPro" id="IPR000192">
    <property type="entry name" value="Aminotrans_V_dom"/>
</dbReference>
<evidence type="ECO:0000256" key="4">
    <source>
        <dbReference type="ARBA" id="ARBA00022679"/>
    </source>
</evidence>
<evidence type="ECO:0000256" key="1">
    <source>
        <dbReference type="ARBA" id="ARBA00001933"/>
    </source>
</evidence>
<keyword evidence="10" id="KW-0456">Lyase</keyword>
<dbReference type="InterPro" id="IPR010970">
    <property type="entry name" value="Cys_dSase_SufS"/>
</dbReference>
<dbReference type="EMBL" id="CP097901">
    <property type="protein sequence ID" value="WKC72479.1"/>
    <property type="molecule type" value="Genomic_DNA"/>
</dbReference>
<keyword evidence="11" id="KW-1185">Reference proteome</keyword>
<evidence type="ECO:0000256" key="2">
    <source>
        <dbReference type="ARBA" id="ARBA00010447"/>
    </source>
</evidence>
<dbReference type="InterPro" id="IPR020578">
    <property type="entry name" value="Aminotrans_V_PyrdxlP_BS"/>
</dbReference>
<dbReference type="GO" id="GO:0031071">
    <property type="term" value="F:cysteine desulfurase activity"/>
    <property type="evidence" value="ECO:0007669"/>
    <property type="project" value="UniProtKB-EC"/>
</dbReference>
<gene>
    <name evidence="10" type="primary">sufS</name>
    <name evidence="10" type="ORF">TPLL2_0614</name>
</gene>
<dbReference type="InterPro" id="IPR015422">
    <property type="entry name" value="PyrdxlP-dep_Trfase_small"/>
</dbReference>
<keyword evidence="5 8" id="KW-0663">Pyridoxal phosphate</keyword>
<proteinExistence type="inferred from homology"/>
<dbReference type="PANTHER" id="PTHR43586">
    <property type="entry name" value="CYSTEINE DESULFURASE"/>
    <property type="match status" value="1"/>
</dbReference>
<evidence type="ECO:0000259" key="9">
    <source>
        <dbReference type="Pfam" id="PF00266"/>
    </source>
</evidence>
<dbReference type="Proteomes" id="UP001321460">
    <property type="component" value="Chromosome"/>
</dbReference>
<evidence type="ECO:0000256" key="5">
    <source>
        <dbReference type="ARBA" id="ARBA00022898"/>
    </source>
</evidence>
<sequence>MSGPDYKADFPLLLRSPRVHYLDSAATTQRPAPVLERVMHYHTHLNGNAGRGSHELAVESALLIENTRKKTAQFINAAPTHDIVFTKSCTESLNIIAHCYALPRLRAGDEIVLAISNHHANIVPWQHVCRCTGATIQWLYPDAEGNLDIQEAQKKIRACTKVVSFSAVVNATGAVNPAQELTALAHQVGAVVVIDGAQAMVHGVPNVADLGCDFFVFSGHKMFSLFGVGVLCAPHTLLESMPPFLYGGGMVDFVTEQESVFKGAPHKYEGGSADTAAVVSLCAAIEYCESLESSAVRASVHALDAALLARLEELPFLETYHARARERLGIIAFNVKNVHSHDTAHILGEEGVMVRSGDHCSKPFMTHLSIQSCCRASFCIYNTMEDVEALTRALHAVGRIFQCS</sequence>
<comment type="catalytic activity">
    <reaction evidence="6 8">
        <text>(sulfur carrier)-H + L-cysteine = (sulfur carrier)-SH + L-alanine</text>
        <dbReference type="Rhea" id="RHEA:43892"/>
        <dbReference type="Rhea" id="RHEA-COMP:14737"/>
        <dbReference type="Rhea" id="RHEA-COMP:14739"/>
        <dbReference type="ChEBI" id="CHEBI:29917"/>
        <dbReference type="ChEBI" id="CHEBI:35235"/>
        <dbReference type="ChEBI" id="CHEBI:57972"/>
        <dbReference type="ChEBI" id="CHEBI:64428"/>
        <dbReference type="EC" id="2.8.1.7"/>
    </reaction>
</comment>
<dbReference type="Gene3D" id="3.90.1150.10">
    <property type="entry name" value="Aspartate Aminotransferase, domain 1"/>
    <property type="match status" value="1"/>
</dbReference>
<feature type="domain" description="Aminotransferase class V" evidence="9">
    <location>
        <begin position="20"/>
        <end position="390"/>
    </location>
</feature>
<dbReference type="RefSeq" id="WP_013945242.1">
    <property type="nucleotide sequence ID" value="NZ_CP097901.1"/>
</dbReference>
<dbReference type="Pfam" id="PF00266">
    <property type="entry name" value="Aminotran_5"/>
    <property type="match status" value="1"/>
</dbReference>
<protein>
    <recommendedName>
        <fullName evidence="3 8">Cysteine desulfurase</fullName>
        <ecNumber evidence="3 8">2.8.1.7</ecNumber>
    </recommendedName>
</protein>
<dbReference type="InterPro" id="IPR015421">
    <property type="entry name" value="PyrdxlP-dep_Trfase_major"/>
</dbReference>
<organism evidence="10 11">
    <name type="scientific">Treponema paraluiscuniculi</name>
    <dbReference type="NCBI Taxonomy" id="53435"/>
    <lineage>
        <taxon>Bacteria</taxon>
        <taxon>Pseudomonadati</taxon>
        <taxon>Spirochaetota</taxon>
        <taxon>Spirochaetia</taxon>
        <taxon>Spirochaetales</taxon>
        <taxon>Treponemataceae</taxon>
        <taxon>Treponema</taxon>
    </lineage>
</organism>
<dbReference type="CDD" id="cd06453">
    <property type="entry name" value="SufS_like"/>
    <property type="match status" value="1"/>
</dbReference>
<name>A0ABY9E2K9_9SPIR</name>
<dbReference type="Gene3D" id="3.40.640.10">
    <property type="entry name" value="Type I PLP-dependent aspartate aminotransferase-like (Major domain)"/>
    <property type="match status" value="1"/>
</dbReference>
<dbReference type="NCBIfam" id="TIGR01979">
    <property type="entry name" value="sufS"/>
    <property type="match status" value="1"/>
</dbReference>
<dbReference type="GO" id="GO:0009000">
    <property type="term" value="F:selenocysteine lyase activity"/>
    <property type="evidence" value="ECO:0007669"/>
    <property type="project" value="UniProtKB-EC"/>
</dbReference>
<evidence type="ECO:0000313" key="10">
    <source>
        <dbReference type="EMBL" id="WKC72479.1"/>
    </source>
</evidence>
<comment type="cofactor">
    <cofactor evidence="1 7">
        <name>pyridoxal 5'-phosphate</name>
        <dbReference type="ChEBI" id="CHEBI:597326"/>
    </cofactor>
</comment>
<dbReference type="SUPFAM" id="SSF53383">
    <property type="entry name" value="PLP-dependent transferases"/>
    <property type="match status" value="1"/>
</dbReference>
<dbReference type="InterPro" id="IPR015424">
    <property type="entry name" value="PyrdxlP-dep_Trfase"/>
</dbReference>
<comment type="function">
    <text evidence="8">Catalyzes the removal of elemental sulfur and selenium atoms from L-cysteine, L-cystine, L-selenocysteine, and L-selenocystine to produce L-alanine.</text>
</comment>
<reference evidence="10 11" key="1">
    <citation type="submission" date="2022-05" db="EMBL/GenBank/DDBJ databases">
        <title>Treponema leporis L2 test.</title>
        <authorList>
            <person name="Cejkova D."/>
        </authorList>
    </citation>
    <scope>NUCLEOTIDE SEQUENCE [LARGE SCALE GENOMIC DNA]</scope>
    <source>
        <strain evidence="10 11">L2</strain>
    </source>
</reference>
<comment type="similarity">
    <text evidence="2 8">Belongs to the class-V pyridoxal-phosphate-dependent aminotransferase family. Csd subfamily.</text>
</comment>
<evidence type="ECO:0000256" key="6">
    <source>
        <dbReference type="ARBA" id="ARBA00050776"/>
    </source>
</evidence>
<dbReference type="PANTHER" id="PTHR43586:SF8">
    <property type="entry name" value="CYSTEINE DESULFURASE 1, CHLOROPLASTIC"/>
    <property type="match status" value="1"/>
</dbReference>
<evidence type="ECO:0000256" key="3">
    <source>
        <dbReference type="ARBA" id="ARBA00012239"/>
    </source>
</evidence>
<evidence type="ECO:0000313" key="11">
    <source>
        <dbReference type="Proteomes" id="UP001321460"/>
    </source>
</evidence>
<dbReference type="PROSITE" id="PS00595">
    <property type="entry name" value="AA_TRANSFER_CLASS_5"/>
    <property type="match status" value="1"/>
</dbReference>
<dbReference type="EC" id="2.8.1.7" evidence="3 8"/>